<protein>
    <submittedName>
        <fullName evidence="1">Uncharacterized protein</fullName>
    </submittedName>
</protein>
<proteinExistence type="predicted"/>
<keyword evidence="2" id="KW-1185">Reference proteome</keyword>
<evidence type="ECO:0000313" key="2">
    <source>
        <dbReference type="Proteomes" id="UP000824120"/>
    </source>
</evidence>
<comment type="caution">
    <text evidence="1">The sequence shown here is derived from an EMBL/GenBank/DDBJ whole genome shotgun (WGS) entry which is preliminary data.</text>
</comment>
<dbReference type="Proteomes" id="UP000824120">
    <property type="component" value="Chromosome 12"/>
</dbReference>
<accession>A0A9J5W3I6</accession>
<name>A0A9J5W3I6_SOLCO</name>
<reference evidence="1 2" key="1">
    <citation type="submission" date="2020-09" db="EMBL/GenBank/DDBJ databases">
        <title>De no assembly of potato wild relative species, Solanum commersonii.</title>
        <authorList>
            <person name="Cho K."/>
        </authorList>
    </citation>
    <scope>NUCLEOTIDE SEQUENCE [LARGE SCALE GENOMIC DNA]</scope>
    <source>
        <strain evidence="1">LZ3.2</strain>
        <tissue evidence="1">Leaf</tissue>
    </source>
</reference>
<evidence type="ECO:0000313" key="1">
    <source>
        <dbReference type="EMBL" id="KAG5569694.1"/>
    </source>
</evidence>
<dbReference type="AlphaFoldDB" id="A0A9J5W3I6"/>
<sequence length="65" mass="7629">MELEFEEIPSCCFGSWSLNSNLKIVLDSSVKPFCWWLDQLCCIGCCPIKNSHIQKMKVEEMRMLR</sequence>
<dbReference type="EMBL" id="JACXVP010000012">
    <property type="protein sequence ID" value="KAG5569694.1"/>
    <property type="molecule type" value="Genomic_DNA"/>
</dbReference>
<organism evidence="1 2">
    <name type="scientific">Solanum commersonii</name>
    <name type="common">Commerson's wild potato</name>
    <name type="synonym">Commerson's nightshade</name>
    <dbReference type="NCBI Taxonomy" id="4109"/>
    <lineage>
        <taxon>Eukaryota</taxon>
        <taxon>Viridiplantae</taxon>
        <taxon>Streptophyta</taxon>
        <taxon>Embryophyta</taxon>
        <taxon>Tracheophyta</taxon>
        <taxon>Spermatophyta</taxon>
        <taxon>Magnoliopsida</taxon>
        <taxon>eudicotyledons</taxon>
        <taxon>Gunneridae</taxon>
        <taxon>Pentapetalae</taxon>
        <taxon>asterids</taxon>
        <taxon>lamiids</taxon>
        <taxon>Solanales</taxon>
        <taxon>Solanaceae</taxon>
        <taxon>Solanoideae</taxon>
        <taxon>Solaneae</taxon>
        <taxon>Solanum</taxon>
    </lineage>
</organism>
<gene>
    <name evidence="1" type="ORF">H5410_059460</name>
</gene>